<accession>A0A562CZ57</accession>
<evidence type="ECO:0000256" key="1">
    <source>
        <dbReference type="SAM" id="MobiDB-lite"/>
    </source>
</evidence>
<evidence type="ECO:0000313" key="4">
    <source>
        <dbReference type="Proteomes" id="UP000321583"/>
    </source>
</evidence>
<dbReference type="Proteomes" id="UP000321583">
    <property type="component" value="Unassembled WGS sequence"/>
</dbReference>
<protein>
    <recommendedName>
        <fullName evidence="5">Outer membrane protein beta-barrel domain-containing protein</fullName>
    </recommendedName>
</protein>
<dbReference type="AlphaFoldDB" id="A0A562CZ57"/>
<comment type="caution">
    <text evidence="3">The sequence shown here is derived from an EMBL/GenBank/DDBJ whole genome shotgun (WGS) entry which is preliminary data.</text>
</comment>
<keyword evidence="4" id="KW-1185">Reference proteome</keyword>
<keyword evidence="2" id="KW-0732">Signal</keyword>
<feature type="region of interest" description="Disordered" evidence="1">
    <location>
        <begin position="27"/>
        <end position="54"/>
    </location>
</feature>
<feature type="signal peptide" evidence="2">
    <location>
        <begin position="1"/>
        <end position="22"/>
    </location>
</feature>
<evidence type="ECO:0008006" key="5">
    <source>
        <dbReference type="Google" id="ProtNLM"/>
    </source>
</evidence>
<dbReference type="InterPro" id="IPR011250">
    <property type="entry name" value="OMP/PagP_B-barrel"/>
</dbReference>
<organism evidence="3 4">
    <name type="scientific">Pseudoxanthomonas taiwanensis J19</name>
    <dbReference type="NCBI Taxonomy" id="935569"/>
    <lineage>
        <taxon>Bacteria</taxon>
        <taxon>Pseudomonadati</taxon>
        <taxon>Pseudomonadota</taxon>
        <taxon>Gammaproteobacteria</taxon>
        <taxon>Lysobacterales</taxon>
        <taxon>Lysobacteraceae</taxon>
        <taxon>Pseudoxanthomonas</taxon>
    </lineage>
</organism>
<dbReference type="RefSeq" id="WP_240626258.1">
    <property type="nucleotide sequence ID" value="NZ_VLJS01000124.1"/>
</dbReference>
<proteinExistence type="predicted"/>
<reference evidence="3 4" key="1">
    <citation type="submission" date="2019-07" db="EMBL/GenBank/DDBJ databases">
        <title>Genome sequencing of lignin-degrading bacterial isolates.</title>
        <authorList>
            <person name="Gladden J."/>
        </authorList>
    </citation>
    <scope>NUCLEOTIDE SEQUENCE [LARGE SCALE GENOMIC DNA]</scope>
    <source>
        <strain evidence="3 4">J19</strain>
    </source>
</reference>
<dbReference type="EMBL" id="VLJS01000124">
    <property type="protein sequence ID" value="TWH02729.1"/>
    <property type="molecule type" value="Genomic_DNA"/>
</dbReference>
<dbReference type="SUPFAM" id="SSF56925">
    <property type="entry name" value="OMPA-like"/>
    <property type="match status" value="1"/>
</dbReference>
<name>A0A562CZ57_9GAMM</name>
<feature type="chain" id="PRO_5022039410" description="Outer membrane protein beta-barrel domain-containing protein" evidence="2">
    <location>
        <begin position="23"/>
        <end position="223"/>
    </location>
</feature>
<evidence type="ECO:0000313" key="3">
    <source>
        <dbReference type="EMBL" id="TWH02729.1"/>
    </source>
</evidence>
<sequence length="223" mass="24586">MNRHAVVLAALLLAGATQPAHAQAVSQAWKQYREGRTTQAPPPPSEPELPAAMSHQQAQYYRPVQRDGSGFFVGAQLGKGWIYEEIDQDAVSFNAGYRWQAGPVALLGIEVGAGRLADTRWQGIHFDEVKFRSIGFNGRFNFGRHNPWYGIVRAGYWAADVGEGEWAGEVDGGYAGIGVGVDLGRNANLNLLYTSYVYASSYYWADYEFNRADTVTVGIEARF</sequence>
<gene>
    <name evidence="3" type="ORF">L613_000900000100</name>
</gene>
<evidence type="ECO:0000256" key="2">
    <source>
        <dbReference type="SAM" id="SignalP"/>
    </source>
</evidence>